<feature type="region of interest" description="Disordered" evidence="1">
    <location>
        <begin position="196"/>
        <end position="233"/>
    </location>
</feature>
<gene>
    <name evidence="2" type="ORF">CCMA1212_001156</name>
</gene>
<dbReference type="EMBL" id="PPTA01000001">
    <property type="protein sequence ID" value="TFB07566.1"/>
    <property type="molecule type" value="Genomic_DNA"/>
</dbReference>
<dbReference type="Proteomes" id="UP001642720">
    <property type="component" value="Unassembled WGS sequence"/>
</dbReference>
<reference evidence="2 3" key="1">
    <citation type="submission" date="2018-01" db="EMBL/GenBank/DDBJ databases">
        <title>Genome characterization of the sugarcane-associated fungus Trichoderma ghanense CCMA-1212 and their application in lignocelulose bioconversion.</title>
        <authorList>
            <person name="Steindorff A.S."/>
            <person name="Mendes T.D."/>
            <person name="Vilela E.S.D."/>
            <person name="Rodrigues D.S."/>
            <person name="Formighieri E.F."/>
            <person name="Melo I.S."/>
            <person name="Favaro L.C.L."/>
        </authorList>
    </citation>
    <scope>NUCLEOTIDE SEQUENCE [LARGE SCALE GENOMIC DNA]</scope>
    <source>
        <strain evidence="2 3">CCMA-1212</strain>
    </source>
</reference>
<evidence type="ECO:0000313" key="2">
    <source>
        <dbReference type="EMBL" id="TFB07566.1"/>
    </source>
</evidence>
<evidence type="ECO:0000313" key="3">
    <source>
        <dbReference type="Proteomes" id="UP001642720"/>
    </source>
</evidence>
<keyword evidence="3" id="KW-1185">Reference proteome</keyword>
<comment type="caution">
    <text evidence="2">The sequence shown here is derived from an EMBL/GenBank/DDBJ whole genome shotgun (WGS) entry which is preliminary data.</text>
</comment>
<protein>
    <submittedName>
        <fullName evidence="2">Uncharacterized protein</fullName>
    </submittedName>
</protein>
<feature type="compositionally biased region" description="Low complexity" evidence="1">
    <location>
        <begin position="216"/>
        <end position="233"/>
    </location>
</feature>
<sequence length="267" mass="28833">MTTILVPAMDLLKNLDDAPSLSIPRDVKTTLKLLGLPNVTNDSDWEEIFHDACGGALATKQDLRHFIKLYAIGIVTCKGSKRPVIPSRSWTHWHLWKISTGRTGTCILLRWMDSGRSIPGRSNPLLGIMMSQPSHSPLARWEPSSTFSSELEQAYRRIQSVNVPIYSSLKELATATALAGGHYNIVIVRHPSSSSVDSTIEEAHGPNSDRTPNLLGSGSRSGSNPAPDPAAAIRVVRPAAHRVVLASSRSIPALVGPATAAAREARQ</sequence>
<accession>A0ABY2HH13</accession>
<dbReference type="GeneID" id="300573040"/>
<proteinExistence type="predicted"/>
<name>A0ABY2HH13_9HYPO</name>
<evidence type="ECO:0000256" key="1">
    <source>
        <dbReference type="SAM" id="MobiDB-lite"/>
    </source>
</evidence>
<organism evidence="2 3">
    <name type="scientific">Trichoderma ghanense</name>
    <dbReference type="NCBI Taxonomy" id="65468"/>
    <lineage>
        <taxon>Eukaryota</taxon>
        <taxon>Fungi</taxon>
        <taxon>Dikarya</taxon>
        <taxon>Ascomycota</taxon>
        <taxon>Pezizomycotina</taxon>
        <taxon>Sordariomycetes</taxon>
        <taxon>Hypocreomycetidae</taxon>
        <taxon>Hypocreales</taxon>
        <taxon>Hypocreaceae</taxon>
        <taxon>Trichoderma</taxon>
    </lineage>
</organism>
<dbReference type="RefSeq" id="XP_073563767.1">
    <property type="nucleotide sequence ID" value="XM_073698590.1"/>
</dbReference>